<organism evidence="1">
    <name type="scientific">human gut metagenome</name>
    <dbReference type="NCBI Taxonomy" id="408170"/>
    <lineage>
        <taxon>unclassified sequences</taxon>
        <taxon>metagenomes</taxon>
        <taxon>organismal metagenomes</taxon>
    </lineage>
</organism>
<gene>
    <name evidence="1" type="ORF">LEA_09899</name>
</gene>
<proteinExistence type="predicted"/>
<sequence>MKRIIICLLGAVSGLVAVPAAAQQSSMQFGGLMFSHDLMLAEDFASLSRPANFGTARAMALGGAFTSLGADMSAMSINPAGLGMYRRSEISLTPMLSVAQGETANTLPWQGNNRTRFSFANVGAALNIFESSSGSLVSMTLGVGLNRVADFNTRYSYSSESVYDAASGQTVPTLADVFSQQLT</sequence>
<evidence type="ECO:0000313" key="1">
    <source>
        <dbReference type="EMBL" id="EKC66275.1"/>
    </source>
</evidence>
<protein>
    <submittedName>
        <fullName evidence="1">Hemin receptor</fullName>
    </submittedName>
</protein>
<dbReference type="AlphaFoldDB" id="K1TIZ6"/>
<name>K1TIZ6_9ZZZZ</name>
<comment type="caution">
    <text evidence="1">The sequence shown here is derived from an EMBL/GenBank/DDBJ whole genome shotgun (WGS) entry which is preliminary data.</text>
</comment>
<keyword evidence="1" id="KW-0675">Receptor</keyword>
<dbReference type="Gene3D" id="2.40.160.60">
    <property type="entry name" value="Outer membrane protein transport protein (OMPP1/FadL/TodX)"/>
    <property type="match status" value="1"/>
</dbReference>
<dbReference type="EMBL" id="AJWY01006644">
    <property type="protein sequence ID" value="EKC66275.1"/>
    <property type="molecule type" value="Genomic_DNA"/>
</dbReference>
<feature type="non-terminal residue" evidence="1">
    <location>
        <position position="183"/>
    </location>
</feature>
<reference evidence="1" key="1">
    <citation type="journal article" date="2013" name="Environ. Microbiol.">
        <title>Microbiota from the distal guts of lean and obese adolescents exhibit partial functional redundancy besides clear differences in community structure.</title>
        <authorList>
            <person name="Ferrer M."/>
            <person name="Ruiz A."/>
            <person name="Lanza F."/>
            <person name="Haange S.B."/>
            <person name="Oberbach A."/>
            <person name="Till H."/>
            <person name="Bargiela R."/>
            <person name="Campoy C."/>
            <person name="Segura M.T."/>
            <person name="Richter M."/>
            <person name="von Bergen M."/>
            <person name="Seifert J."/>
            <person name="Suarez A."/>
        </authorList>
    </citation>
    <scope>NUCLEOTIDE SEQUENCE</scope>
</reference>
<accession>K1TIZ6</accession>